<proteinExistence type="predicted"/>
<evidence type="ECO:0000313" key="2">
    <source>
        <dbReference type="Proteomes" id="UP000012283"/>
    </source>
</evidence>
<comment type="caution">
    <text evidence="1">The sequence shown here is derived from an EMBL/GenBank/DDBJ whole genome shotgun (WGS) entry which is preliminary data.</text>
</comment>
<organism evidence="1 2">
    <name type="scientific">Gracilibacillus halophilus YIM-C55.5</name>
    <dbReference type="NCBI Taxonomy" id="1308866"/>
    <lineage>
        <taxon>Bacteria</taxon>
        <taxon>Bacillati</taxon>
        <taxon>Bacillota</taxon>
        <taxon>Bacilli</taxon>
        <taxon>Bacillales</taxon>
        <taxon>Bacillaceae</taxon>
        <taxon>Gracilibacillus</taxon>
    </lineage>
</organism>
<accession>N4W7B7</accession>
<dbReference type="Proteomes" id="UP000012283">
    <property type="component" value="Unassembled WGS sequence"/>
</dbReference>
<dbReference type="AlphaFoldDB" id="N4W7B7"/>
<sequence>MTIIRQTSLFGIQELYEMEPTHCYDAIISEIELDTIYHEISKKSRFGAPES</sequence>
<keyword evidence="2" id="KW-1185">Reference proteome</keyword>
<protein>
    <submittedName>
        <fullName evidence="1">Transposase IS4 family protein</fullName>
    </submittedName>
</protein>
<evidence type="ECO:0000313" key="1">
    <source>
        <dbReference type="EMBL" id="ENH96138.1"/>
    </source>
</evidence>
<dbReference type="eggNOG" id="COG3039">
    <property type="taxonomic scope" value="Bacteria"/>
</dbReference>
<dbReference type="EMBL" id="APML01000057">
    <property type="protein sequence ID" value="ENH96138.1"/>
    <property type="molecule type" value="Genomic_DNA"/>
</dbReference>
<dbReference type="PATRIC" id="fig|1308866.3.peg.2492"/>
<dbReference type="STRING" id="1308866.J416_12327"/>
<name>N4W7B7_9BACI</name>
<gene>
    <name evidence="1" type="ORF">J416_12327</name>
</gene>
<reference evidence="1 2" key="1">
    <citation type="submission" date="2013-03" db="EMBL/GenBank/DDBJ databases">
        <title>Draft genome sequence of Gracibacillus halophilus YIM-C55.5, a moderately halophilic and thermophilic organism from the Xiaochaidamu salt lake.</title>
        <authorList>
            <person name="Sugumar T."/>
            <person name="Polireddy D.R."/>
            <person name="Antony A."/>
            <person name="Madhava Y.R."/>
            <person name="Sivakumar N."/>
        </authorList>
    </citation>
    <scope>NUCLEOTIDE SEQUENCE [LARGE SCALE GENOMIC DNA]</scope>
    <source>
        <strain evidence="1 2">YIM-C55.5</strain>
    </source>
</reference>